<keyword evidence="2" id="KW-1185">Reference proteome</keyword>
<name>A0A9P6T8E6_9BASI</name>
<protein>
    <submittedName>
        <fullName evidence="1">Uncharacterized protein</fullName>
    </submittedName>
</protein>
<evidence type="ECO:0000313" key="2">
    <source>
        <dbReference type="Proteomes" id="UP000886653"/>
    </source>
</evidence>
<organism evidence="1 2">
    <name type="scientific">Cronartium quercuum f. sp. fusiforme G11</name>
    <dbReference type="NCBI Taxonomy" id="708437"/>
    <lineage>
        <taxon>Eukaryota</taxon>
        <taxon>Fungi</taxon>
        <taxon>Dikarya</taxon>
        <taxon>Basidiomycota</taxon>
        <taxon>Pucciniomycotina</taxon>
        <taxon>Pucciniomycetes</taxon>
        <taxon>Pucciniales</taxon>
        <taxon>Coleosporiaceae</taxon>
        <taxon>Cronartium</taxon>
    </lineage>
</organism>
<reference evidence="1" key="1">
    <citation type="submission" date="2013-11" db="EMBL/GenBank/DDBJ databases">
        <title>Genome sequence of the fusiform rust pathogen reveals effectors for host alternation and coevolution with pine.</title>
        <authorList>
            <consortium name="DOE Joint Genome Institute"/>
            <person name="Smith K."/>
            <person name="Pendleton A."/>
            <person name="Kubisiak T."/>
            <person name="Anderson C."/>
            <person name="Salamov A."/>
            <person name="Aerts A."/>
            <person name="Riley R."/>
            <person name="Clum A."/>
            <person name="Lindquist E."/>
            <person name="Ence D."/>
            <person name="Campbell M."/>
            <person name="Kronenberg Z."/>
            <person name="Feau N."/>
            <person name="Dhillon B."/>
            <person name="Hamelin R."/>
            <person name="Burleigh J."/>
            <person name="Smith J."/>
            <person name="Yandell M."/>
            <person name="Nelson C."/>
            <person name="Grigoriev I."/>
            <person name="Davis J."/>
        </authorList>
    </citation>
    <scope>NUCLEOTIDE SEQUENCE</scope>
    <source>
        <strain evidence="1">G11</strain>
    </source>
</reference>
<dbReference type="EMBL" id="MU167387">
    <property type="protein sequence ID" value="KAG0141413.1"/>
    <property type="molecule type" value="Genomic_DNA"/>
</dbReference>
<gene>
    <name evidence="1" type="ORF">CROQUDRAFT_98797</name>
</gene>
<sequence length="288" mass="32437">MTGKCTLALPKVVNTDRQRVGNNTGQIDNLLSIHLASTANALETLATVNRKIYNLYRPVLWKNLIFPTCLPRQTNSWLESIIPKKGHLVQRLTLGICMNQDAIGNQSSPLSWPTVPYENASRGSNTRITQMDNSISLIEVVIPLINQLPQLQSFTCDKLAEKINPSPVDKSLGFHLSRLRHLSQLVINGLEVESVEESYTSRETSLPLQPNMLYRFLDLTGSNLTTLSLNFQHSRLNFEEIHNHFVLPVLFKLEFMCQQSSVLAIFHKIVELYNPWTTLVAIGSTGVM</sequence>
<comment type="caution">
    <text evidence="1">The sequence shown here is derived from an EMBL/GenBank/DDBJ whole genome shotgun (WGS) entry which is preliminary data.</text>
</comment>
<dbReference type="AlphaFoldDB" id="A0A9P6T8E6"/>
<evidence type="ECO:0000313" key="1">
    <source>
        <dbReference type="EMBL" id="KAG0141413.1"/>
    </source>
</evidence>
<accession>A0A9P6T8E6</accession>
<proteinExistence type="predicted"/>
<dbReference type="Proteomes" id="UP000886653">
    <property type="component" value="Unassembled WGS sequence"/>
</dbReference>